<sequence>MARPMTRTPPPVTGSPDLPPAAAAGDPFDVVRQVLDLVRLNGAIFFRSDFRAPWAYTSPPAAELTGALPPGPGSLVMFHVIAEGSCWISVGDGAAREVSAGDVVVMPYGDRNAWGSREAADPVPITTLLPPIPWTEFPRIEHGGTGERTQVVCGYLRGDAVLFDPVLRALPPLFVVHPPPGPAADWVRASIDFALASAQPSGGGSGADRRLPELLFSEVLRLYLHEQRQAELTGWLAALRDPVVGRALSLLHADPARDWSVGELSRSVAVSRTVLLDRFHQLLGHPPIRYLTQWRLNLASGLLRTTGLGVAEVAGRVGYRSEEAFSRAFKRAFGAAPAHWRSGQAAPALGRVAPT</sequence>
<dbReference type="PANTHER" id="PTHR46796">
    <property type="entry name" value="HTH-TYPE TRANSCRIPTIONAL ACTIVATOR RHAS-RELATED"/>
    <property type="match status" value="1"/>
</dbReference>
<feature type="domain" description="HTH araC/xylS-type" evidence="5">
    <location>
        <begin position="245"/>
        <end position="343"/>
    </location>
</feature>
<evidence type="ECO:0000259" key="5">
    <source>
        <dbReference type="PROSITE" id="PS01124"/>
    </source>
</evidence>
<accession>A0A542ZM17</accession>
<dbReference type="PANTHER" id="PTHR46796:SF7">
    <property type="entry name" value="ARAC FAMILY TRANSCRIPTIONAL REGULATOR"/>
    <property type="match status" value="1"/>
</dbReference>
<dbReference type="PRINTS" id="PR00032">
    <property type="entry name" value="HTHARAC"/>
</dbReference>
<reference evidence="6 7" key="1">
    <citation type="submission" date="2019-06" db="EMBL/GenBank/DDBJ databases">
        <title>Sequencing the genomes of 1000 actinobacteria strains.</title>
        <authorList>
            <person name="Klenk H.-P."/>
        </authorList>
    </citation>
    <scope>NUCLEOTIDE SEQUENCE [LARGE SCALE GENOMIC DNA]</scope>
    <source>
        <strain evidence="6 7">DSM 18082</strain>
    </source>
</reference>
<keyword evidence="3" id="KW-0804">Transcription</keyword>
<comment type="caution">
    <text evidence="6">The sequence shown here is derived from an EMBL/GenBank/DDBJ whole genome shotgun (WGS) entry which is preliminary data.</text>
</comment>
<dbReference type="InterPro" id="IPR018060">
    <property type="entry name" value="HTH_AraC"/>
</dbReference>
<dbReference type="InterPro" id="IPR032783">
    <property type="entry name" value="AraC_lig"/>
</dbReference>
<dbReference type="Gene3D" id="1.10.10.60">
    <property type="entry name" value="Homeodomain-like"/>
    <property type="match status" value="2"/>
</dbReference>
<dbReference type="InterPro" id="IPR050204">
    <property type="entry name" value="AraC_XylS_family_regulators"/>
</dbReference>
<dbReference type="Proteomes" id="UP000319514">
    <property type="component" value="Unassembled WGS sequence"/>
</dbReference>
<dbReference type="InterPro" id="IPR009057">
    <property type="entry name" value="Homeodomain-like_sf"/>
</dbReference>
<dbReference type="SMART" id="SM00342">
    <property type="entry name" value="HTH_ARAC"/>
    <property type="match status" value="1"/>
</dbReference>
<dbReference type="GO" id="GO:0043565">
    <property type="term" value="F:sequence-specific DNA binding"/>
    <property type="evidence" value="ECO:0007669"/>
    <property type="project" value="InterPro"/>
</dbReference>
<proteinExistence type="predicted"/>
<evidence type="ECO:0000256" key="4">
    <source>
        <dbReference type="SAM" id="MobiDB-lite"/>
    </source>
</evidence>
<feature type="compositionally biased region" description="Pro residues" evidence="4">
    <location>
        <begin position="7"/>
        <end position="19"/>
    </location>
</feature>
<dbReference type="AlphaFoldDB" id="A0A542ZM17"/>
<organism evidence="6 7">
    <name type="scientific">Oryzihumus leptocrescens</name>
    <dbReference type="NCBI Taxonomy" id="297536"/>
    <lineage>
        <taxon>Bacteria</taxon>
        <taxon>Bacillati</taxon>
        <taxon>Actinomycetota</taxon>
        <taxon>Actinomycetes</taxon>
        <taxon>Micrococcales</taxon>
        <taxon>Intrasporangiaceae</taxon>
        <taxon>Oryzihumus</taxon>
    </lineage>
</organism>
<dbReference type="InterPro" id="IPR020449">
    <property type="entry name" value="Tscrpt_reg_AraC-type_HTH"/>
</dbReference>
<keyword evidence="1" id="KW-0805">Transcription regulation</keyword>
<evidence type="ECO:0000313" key="7">
    <source>
        <dbReference type="Proteomes" id="UP000319514"/>
    </source>
</evidence>
<protein>
    <submittedName>
        <fullName evidence="6">AraC family transcriptional regulator</fullName>
    </submittedName>
</protein>
<evidence type="ECO:0000313" key="6">
    <source>
        <dbReference type="EMBL" id="TQL61402.1"/>
    </source>
</evidence>
<dbReference type="GO" id="GO:0003700">
    <property type="term" value="F:DNA-binding transcription factor activity"/>
    <property type="evidence" value="ECO:0007669"/>
    <property type="project" value="InterPro"/>
</dbReference>
<dbReference type="SUPFAM" id="SSF46689">
    <property type="entry name" value="Homeodomain-like"/>
    <property type="match status" value="2"/>
</dbReference>
<keyword evidence="7" id="KW-1185">Reference proteome</keyword>
<evidence type="ECO:0000256" key="3">
    <source>
        <dbReference type="ARBA" id="ARBA00023163"/>
    </source>
</evidence>
<dbReference type="Pfam" id="PF12852">
    <property type="entry name" value="Cupin_6"/>
    <property type="match status" value="1"/>
</dbReference>
<gene>
    <name evidence="6" type="ORF">FB474_2811</name>
</gene>
<evidence type="ECO:0000256" key="1">
    <source>
        <dbReference type="ARBA" id="ARBA00023015"/>
    </source>
</evidence>
<name>A0A542ZM17_9MICO</name>
<dbReference type="Pfam" id="PF12833">
    <property type="entry name" value="HTH_18"/>
    <property type="match status" value="1"/>
</dbReference>
<evidence type="ECO:0000256" key="2">
    <source>
        <dbReference type="ARBA" id="ARBA00023125"/>
    </source>
</evidence>
<dbReference type="PROSITE" id="PS01124">
    <property type="entry name" value="HTH_ARAC_FAMILY_2"/>
    <property type="match status" value="1"/>
</dbReference>
<feature type="region of interest" description="Disordered" evidence="4">
    <location>
        <begin position="1"/>
        <end position="21"/>
    </location>
</feature>
<dbReference type="EMBL" id="VFOQ01000001">
    <property type="protein sequence ID" value="TQL61402.1"/>
    <property type="molecule type" value="Genomic_DNA"/>
</dbReference>
<keyword evidence="2" id="KW-0238">DNA-binding</keyword>